<evidence type="ECO:0000256" key="3">
    <source>
        <dbReference type="PIRSR" id="PIRSR603542-2"/>
    </source>
</evidence>
<comment type="caution">
    <text evidence="6">The sequence shown here is derived from an EMBL/GenBank/DDBJ whole genome shotgun (WGS) entry which is preliminary data.</text>
</comment>
<feature type="binding site" evidence="2">
    <location>
        <position position="42"/>
    </location>
    <ligand>
        <name>CoA</name>
        <dbReference type="ChEBI" id="CHEBI:57287"/>
    </ligand>
</feature>
<feature type="binding site" evidence="2">
    <location>
        <position position="108"/>
    </location>
    <ligand>
        <name>CoA</name>
        <dbReference type="ChEBI" id="CHEBI:57287"/>
    </ligand>
</feature>
<comment type="cofactor">
    <cofactor evidence="3">
        <name>Mg(2+)</name>
        <dbReference type="ChEBI" id="CHEBI:18420"/>
    </cofactor>
</comment>
<sequence>MNSLVGAILPEDVLAVDSRGEAADTAAADVRTQTLERATPRRRREFAASRACAHTALTRLGFPGSPVGRSQDGAPRWPTGAVGSITHCAGYRAAAVARASEVAAVGIDAEPDGPLRAGLMEVIALPSERRHHRWLYSVGPAVHWDRLLLSAKESVYKAWYPLTGRWLDFADAELEFQPGSGTFTTRLDGAAVPDLAGRWLVTADGLVLTSAVVPASAGCARDRGSSLT</sequence>
<gene>
    <name evidence="6" type="ORF">HGB44_05920</name>
</gene>
<dbReference type="InterPro" id="IPR041354">
    <property type="entry name" value="4PPT_N"/>
</dbReference>
<protein>
    <submittedName>
        <fullName evidence="6">4'-phosphopantetheinyl transferase superfamily protein</fullName>
    </submittedName>
</protein>
<feature type="domain" description="4'-phosphopantetheinyl transferase N-terminal" evidence="5">
    <location>
        <begin position="33"/>
        <end position="97"/>
    </location>
</feature>
<accession>A0A7X6RPI1</accession>
<dbReference type="PANTHER" id="PTHR38096:SF1">
    <property type="entry name" value="ENTEROBACTIN SYNTHASE COMPONENT D"/>
    <property type="match status" value="1"/>
</dbReference>
<dbReference type="EMBL" id="JAAXPG010000004">
    <property type="protein sequence ID" value="NKY97211.1"/>
    <property type="molecule type" value="Genomic_DNA"/>
</dbReference>
<evidence type="ECO:0000313" key="6">
    <source>
        <dbReference type="EMBL" id="NKY97211.1"/>
    </source>
</evidence>
<feature type="binding site" evidence="3">
    <location>
        <position position="110"/>
    </location>
    <ligand>
        <name>Mg(2+)</name>
        <dbReference type="ChEBI" id="CHEBI:18420"/>
    </ligand>
</feature>
<dbReference type="Pfam" id="PF17837">
    <property type="entry name" value="4PPT_N"/>
    <property type="match status" value="1"/>
</dbReference>
<feature type="binding site" evidence="3">
    <location>
        <position position="108"/>
    </location>
    <ligand>
        <name>Mg(2+)</name>
        <dbReference type="ChEBI" id="CHEBI:18420"/>
    </ligand>
</feature>
<proteinExistence type="predicted"/>
<dbReference type="PRINTS" id="PR01399">
    <property type="entry name" value="ENTSNTHTASED"/>
</dbReference>
<evidence type="ECO:0000256" key="1">
    <source>
        <dbReference type="ARBA" id="ARBA00022679"/>
    </source>
</evidence>
<keyword evidence="3" id="KW-0460">Magnesium</keyword>
<name>A0A7X6RPI1_9ACTN</name>
<dbReference type="AlphaFoldDB" id="A0A7X6RPI1"/>
<evidence type="ECO:0000259" key="4">
    <source>
        <dbReference type="Pfam" id="PF01648"/>
    </source>
</evidence>
<feature type="binding site" evidence="3">
    <location>
        <position position="109"/>
    </location>
    <ligand>
        <name>Mg(2+)</name>
        <dbReference type="ChEBI" id="CHEBI:18420"/>
    </ligand>
</feature>
<evidence type="ECO:0000259" key="5">
    <source>
        <dbReference type="Pfam" id="PF17837"/>
    </source>
</evidence>
<dbReference type="InterPro" id="IPR008278">
    <property type="entry name" value="4-PPantetheinyl_Trfase_dom"/>
</dbReference>
<dbReference type="GO" id="GO:0008897">
    <property type="term" value="F:holo-[acyl-carrier-protein] synthase activity"/>
    <property type="evidence" value="ECO:0007669"/>
    <property type="project" value="InterPro"/>
</dbReference>
<keyword evidence="1 6" id="KW-0808">Transferase</keyword>
<feature type="binding site" evidence="2">
    <location>
        <position position="157"/>
    </location>
    <ligand>
        <name>CoA</name>
        <dbReference type="ChEBI" id="CHEBI:57287"/>
    </ligand>
</feature>
<dbReference type="PANTHER" id="PTHR38096">
    <property type="entry name" value="ENTEROBACTIN SYNTHASE COMPONENT D"/>
    <property type="match status" value="1"/>
</dbReference>
<dbReference type="GO" id="GO:0005886">
    <property type="term" value="C:plasma membrane"/>
    <property type="evidence" value="ECO:0007669"/>
    <property type="project" value="TreeGrafter"/>
</dbReference>
<keyword evidence="3" id="KW-0479">Metal-binding</keyword>
<dbReference type="RefSeq" id="WP_061081777.1">
    <property type="nucleotide sequence ID" value="NZ_JAAXPG010000004.1"/>
</dbReference>
<dbReference type="SUPFAM" id="SSF56214">
    <property type="entry name" value="4'-phosphopantetheinyl transferase"/>
    <property type="match status" value="1"/>
</dbReference>
<reference evidence="6 7" key="1">
    <citation type="submission" date="2020-04" db="EMBL/GenBank/DDBJ databases">
        <title>MicrobeNet Type strains.</title>
        <authorList>
            <person name="Nicholson A.C."/>
        </authorList>
    </citation>
    <scope>NUCLEOTIDE SEQUENCE [LARGE SCALE GENOMIC DNA]</scope>
    <source>
        <strain evidence="6 7">ATCC 23612</strain>
    </source>
</reference>
<feature type="domain" description="4'-phosphopantetheinyl transferase" evidence="4">
    <location>
        <begin position="104"/>
        <end position="190"/>
    </location>
</feature>
<dbReference type="GO" id="GO:0000287">
    <property type="term" value="F:magnesium ion binding"/>
    <property type="evidence" value="ECO:0007669"/>
    <property type="project" value="InterPro"/>
</dbReference>
<dbReference type="InterPro" id="IPR003542">
    <property type="entry name" value="Enbac_synth_compD-like"/>
</dbReference>
<dbReference type="GO" id="GO:0009239">
    <property type="term" value="P:enterobactin biosynthetic process"/>
    <property type="evidence" value="ECO:0007669"/>
    <property type="project" value="InterPro"/>
</dbReference>
<feature type="binding site" evidence="2">
    <location>
        <position position="50"/>
    </location>
    <ligand>
        <name>CoA</name>
        <dbReference type="ChEBI" id="CHEBI:57287"/>
    </ligand>
</feature>
<organism evidence="6 7">
    <name type="scientific">Nocardiopsis alborubida</name>
    <dbReference type="NCBI Taxonomy" id="146802"/>
    <lineage>
        <taxon>Bacteria</taxon>
        <taxon>Bacillati</taxon>
        <taxon>Actinomycetota</taxon>
        <taxon>Actinomycetes</taxon>
        <taxon>Streptosporangiales</taxon>
        <taxon>Nocardiopsidaceae</taxon>
        <taxon>Nocardiopsis</taxon>
    </lineage>
</organism>
<evidence type="ECO:0000256" key="2">
    <source>
        <dbReference type="PIRSR" id="PIRSR603542-1"/>
    </source>
</evidence>
<dbReference type="Proteomes" id="UP000553209">
    <property type="component" value="Unassembled WGS sequence"/>
</dbReference>
<feature type="binding site" evidence="2">
    <location>
        <position position="153"/>
    </location>
    <ligand>
        <name>CoA</name>
        <dbReference type="ChEBI" id="CHEBI:57287"/>
    </ligand>
</feature>
<keyword evidence="7" id="KW-1185">Reference proteome</keyword>
<dbReference type="Pfam" id="PF01648">
    <property type="entry name" value="ACPS"/>
    <property type="match status" value="1"/>
</dbReference>
<evidence type="ECO:0000313" key="7">
    <source>
        <dbReference type="Proteomes" id="UP000553209"/>
    </source>
</evidence>
<dbReference type="Gene3D" id="3.90.470.20">
    <property type="entry name" value="4'-phosphopantetheinyl transferase domain"/>
    <property type="match status" value="1"/>
</dbReference>
<dbReference type="InterPro" id="IPR037143">
    <property type="entry name" value="4-PPantetheinyl_Trfase_dom_sf"/>
</dbReference>
<feature type="binding site" evidence="2">
    <location>
        <position position="167"/>
    </location>
    <ligand>
        <name>CoA</name>
        <dbReference type="ChEBI" id="CHEBI:57287"/>
    </ligand>
</feature>
<feature type="binding site" evidence="2">
    <location>
        <begin position="86"/>
        <end position="87"/>
    </location>
    <ligand>
        <name>CoA</name>
        <dbReference type="ChEBI" id="CHEBI:57287"/>
    </ligand>
</feature>
<dbReference type="GO" id="GO:0009366">
    <property type="term" value="C:enterobactin synthetase complex"/>
    <property type="evidence" value="ECO:0007669"/>
    <property type="project" value="InterPro"/>
</dbReference>